<keyword evidence="1 3" id="KW-0547">Nucleotide-binding</keyword>
<keyword evidence="3" id="KW-0862">Zinc</keyword>
<sequence>MSNIVKAKIIEKIQGFYEAVDDNNNKFTVKLRGTLKKTNDKLNCVIGDIVQIDVEDNVIIGIEKRNNLLLRPLISNVDYVAFVCSIKDPDFDIINLYKNLLWVDRENINTILILNKIDLVDDKELEDILKLLSQKLKHIKVIAISIKKNIGIDKLKEYIENKNIVLSGVSGVGKSILVNKLLDIEELEVGEISKKTKKGKNTTINTRYLEKNKIKIYDTPGYSAVAIPDYTDKKEIMTWFPEFKNYLSLCKFRDCLHIKEPSCIIKFKVSEGEIDKDRYEFYKTLVENKGI</sequence>
<feature type="binding site" evidence="3">
    <location>
        <position position="257"/>
    </location>
    <ligand>
        <name>Zn(2+)</name>
        <dbReference type="ChEBI" id="CHEBI:29105"/>
    </ligand>
</feature>
<evidence type="ECO:0000256" key="3">
    <source>
        <dbReference type="HAMAP-Rule" id="MF_01820"/>
    </source>
</evidence>
<keyword evidence="3" id="KW-0378">Hydrolase</keyword>
<dbReference type="Gene3D" id="2.40.50.140">
    <property type="entry name" value="Nucleic acid-binding proteins"/>
    <property type="match status" value="1"/>
</dbReference>
<evidence type="ECO:0000313" key="6">
    <source>
        <dbReference type="EMBL" id="VWL85850.1"/>
    </source>
</evidence>
<dbReference type="GO" id="GO:0005525">
    <property type="term" value="F:GTP binding"/>
    <property type="evidence" value="ECO:0007669"/>
    <property type="project" value="UniProtKB-UniRule"/>
</dbReference>
<dbReference type="AlphaFoldDB" id="A0A6I8ME50"/>
<feature type="domain" description="EngC GTPase" evidence="4">
    <location>
        <begin position="75"/>
        <end position="223"/>
    </location>
</feature>
<dbReference type="Pfam" id="PF03193">
    <property type="entry name" value="RsgA_GTPase"/>
    <property type="match status" value="1"/>
</dbReference>
<keyword evidence="3" id="KW-0694">RNA-binding</keyword>
<evidence type="ECO:0000256" key="1">
    <source>
        <dbReference type="ARBA" id="ARBA00022741"/>
    </source>
</evidence>
<dbReference type="GO" id="GO:0019843">
    <property type="term" value="F:rRNA binding"/>
    <property type="evidence" value="ECO:0007669"/>
    <property type="project" value="UniProtKB-KW"/>
</dbReference>
<dbReference type="EMBL" id="CABWIB010000001">
    <property type="protein sequence ID" value="VWL85850.1"/>
    <property type="molecule type" value="Genomic_DNA"/>
</dbReference>
<dbReference type="HAMAP" id="MF_01820">
    <property type="entry name" value="GTPase_RsgA"/>
    <property type="match status" value="1"/>
</dbReference>
<feature type="binding site" evidence="3">
    <location>
        <position position="263"/>
    </location>
    <ligand>
        <name>Zn(2+)</name>
        <dbReference type="ChEBI" id="CHEBI:29105"/>
    </ligand>
</feature>
<protein>
    <recommendedName>
        <fullName evidence="3">Small ribosomal subunit biogenesis GTPase RsgA</fullName>
        <ecNumber evidence="3">3.6.1.-</ecNumber>
    </recommendedName>
</protein>
<keyword evidence="3" id="KW-0963">Cytoplasm</keyword>
<dbReference type="PROSITE" id="PS51721">
    <property type="entry name" value="G_CP"/>
    <property type="match status" value="1"/>
</dbReference>
<evidence type="ECO:0000313" key="7">
    <source>
        <dbReference type="Proteomes" id="UP000419017"/>
    </source>
</evidence>
<proteinExistence type="inferred from homology"/>
<dbReference type="InterPro" id="IPR004881">
    <property type="entry name" value="Ribosome_biogen_GTPase_RsgA"/>
</dbReference>
<dbReference type="GO" id="GO:0005737">
    <property type="term" value="C:cytoplasm"/>
    <property type="evidence" value="ECO:0007669"/>
    <property type="project" value="UniProtKB-SubCell"/>
</dbReference>
<dbReference type="EC" id="3.6.1.-" evidence="3"/>
<dbReference type="RefSeq" id="WP_156683816.1">
    <property type="nucleotide sequence ID" value="NZ_CABWIB010000001.1"/>
</dbReference>
<comment type="cofactor">
    <cofactor evidence="3">
        <name>Zn(2+)</name>
        <dbReference type="ChEBI" id="CHEBI:29105"/>
    </cofactor>
    <text evidence="3">Binds 1 zinc ion per subunit.</text>
</comment>
<comment type="similarity">
    <text evidence="3">Belongs to the TRAFAC class YlqF/YawG GTPase family. RsgA subfamily.</text>
</comment>
<dbReference type="InterPro" id="IPR027417">
    <property type="entry name" value="P-loop_NTPase"/>
</dbReference>
<dbReference type="Proteomes" id="UP000419017">
    <property type="component" value="Unassembled WGS sequence"/>
</dbReference>
<comment type="subunit">
    <text evidence="3">Monomer. Associates with 30S ribosomal subunit, binds 16S rRNA.</text>
</comment>
<reference evidence="6 7" key="1">
    <citation type="submission" date="2019-10" db="EMBL/GenBank/DDBJ databases">
        <authorList>
            <person name="Blom J."/>
        </authorList>
    </citation>
    <scope>NUCLEOTIDE SEQUENCE [LARGE SCALE GENOMIC DNA]</scope>
    <source>
        <strain evidence="6 7">ES3154-GLU</strain>
    </source>
</reference>
<evidence type="ECO:0000259" key="4">
    <source>
        <dbReference type="PROSITE" id="PS50936"/>
    </source>
</evidence>
<feature type="binding site" evidence="3">
    <location>
        <position position="250"/>
    </location>
    <ligand>
        <name>Zn(2+)</name>
        <dbReference type="ChEBI" id="CHEBI:29105"/>
    </ligand>
</feature>
<feature type="domain" description="CP-type G" evidence="5">
    <location>
        <begin position="66"/>
        <end position="225"/>
    </location>
</feature>
<keyword evidence="2 3" id="KW-0342">GTP-binding</keyword>
<comment type="function">
    <text evidence="3">One of several proteins that assist in the late maturation steps of the functional core of the 30S ribosomal subunit. Helps release RbfA from mature subunits. May play a role in the assembly of ribosomal proteins into the subunit. Circularly permuted GTPase that catalyzes slow GTP hydrolysis, GTPase activity is stimulated by the 30S ribosomal subunit.</text>
</comment>
<dbReference type="PROSITE" id="PS50936">
    <property type="entry name" value="ENGC_GTPASE"/>
    <property type="match status" value="1"/>
</dbReference>
<dbReference type="Gene3D" id="3.40.50.300">
    <property type="entry name" value="P-loop containing nucleotide triphosphate hydrolases"/>
    <property type="match status" value="1"/>
</dbReference>
<keyword evidence="3" id="KW-0690">Ribosome biogenesis</keyword>
<dbReference type="PANTHER" id="PTHR32120">
    <property type="entry name" value="SMALL RIBOSOMAL SUBUNIT BIOGENESIS GTPASE RSGA"/>
    <property type="match status" value="1"/>
</dbReference>
<dbReference type="InterPro" id="IPR012340">
    <property type="entry name" value="NA-bd_OB-fold"/>
</dbReference>
<dbReference type="GO" id="GO:0042274">
    <property type="term" value="P:ribosomal small subunit biogenesis"/>
    <property type="evidence" value="ECO:0007669"/>
    <property type="project" value="UniProtKB-UniRule"/>
</dbReference>
<comment type="caution">
    <text evidence="3">Lacks conserved residue(s) required for the propagation of feature annotation.</text>
</comment>
<dbReference type="GO" id="GO:0046872">
    <property type="term" value="F:metal ion binding"/>
    <property type="evidence" value="ECO:0007669"/>
    <property type="project" value="UniProtKB-KW"/>
</dbReference>
<dbReference type="InterPro" id="IPR010914">
    <property type="entry name" value="RsgA_GTPase_dom"/>
</dbReference>
<dbReference type="InterPro" id="IPR030378">
    <property type="entry name" value="G_CP_dom"/>
</dbReference>
<feature type="binding site" evidence="3">
    <location>
        <position position="255"/>
    </location>
    <ligand>
        <name>Zn(2+)</name>
        <dbReference type="ChEBI" id="CHEBI:29105"/>
    </ligand>
</feature>
<dbReference type="NCBIfam" id="TIGR00157">
    <property type="entry name" value="ribosome small subunit-dependent GTPase A"/>
    <property type="match status" value="1"/>
</dbReference>
<dbReference type="Gene3D" id="1.10.40.50">
    <property type="entry name" value="Probable gtpase engc, domain 3"/>
    <property type="match status" value="1"/>
</dbReference>
<evidence type="ECO:0000259" key="5">
    <source>
        <dbReference type="PROSITE" id="PS51721"/>
    </source>
</evidence>
<organism evidence="6 7">
    <name type="scientific">Oceanivirga miroungae</name>
    <dbReference type="NCBI Taxonomy" id="1130046"/>
    <lineage>
        <taxon>Bacteria</taxon>
        <taxon>Fusobacteriati</taxon>
        <taxon>Fusobacteriota</taxon>
        <taxon>Fusobacteriia</taxon>
        <taxon>Fusobacteriales</taxon>
        <taxon>Leptotrichiaceae</taxon>
        <taxon>Oceanivirga</taxon>
    </lineage>
</organism>
<comment type="subcellular location">
    <subcellularLocation>
        <location evidence="3">Cytoplasm</location>
    </subcellularLocation>
</comment>
<keyword evidence="3" id="KW-0699">rRNA-binding</keyword>
<feature type="binding site" evidence="3">
    <location>
        <begin position="115"/>
        <end position="118"/>
    </location>
    <ligand>
        <name>GTP</name>
        <dbReference type="ChEBI" id="CHEBI:37565"/>
    </ligand>
</feature>
<name>A0A6I8ME50_9FUSO</name>
<accession>A0A6I8ME50</accession>
<gene>
    <name evidence="3" type="primary">rsgA</name>
    <name evidence="6" type="ORF">OMES3154_01136</name>
</gene>
<keyword evidence="3" id="KW-0479">Metal-binding</keyword>
<dbReference type="PANTHER" id="PTHR32120:SF11">
    <property type="entry name" value="SMALL RIBOSOMAL SUBUNIT BIOGENESIS GTPASE RSGA 1, MITOCHONDRIAL-RELATED"/>
    <property type="match status" value="1"/>
</dbReference>
<keyword evidence="7" id="KW-1185">Reference proteome</keyword>
<evidence type="ECO:0000256" key="2">
    <source>
        <dbReference type="ARBA" id="ARBA00023134"/>
    </source>
</evidence>
<dbReference type="GO" id="GO:0003924">
    <property type="term" value="F:GTPase activity"/>
    <property type="evidence" value="ECO:0007669"/>
    <property type="project" value="UniProtKB-UniRule"/>
</dbReference>
<dbReference type="SUPFAM" id="SSF52540">
    <property type="entry name" value="P-loop containing nucleoside triphosphate hydrolases"/>
    <property type="match status" value="1"/>
</dbReference>